<evidence type="ECO:0000313" key="9">
    <source>
        <dbReference type="RefSeq" id="XP_027193880.1"/>
    </source>
</evidence>
<dbReference type="PANTHER" id="PTHR24031">
    <property type="entry name" value="RNA HELICASE"/>
    <property type="match status" value="1"/>
</dbReference>
<evidence type="ECO:0000259" key="6">
    <source>
        <dbReference type="PROSITE" id="PS51192"/>
    </source>
</evidence>
<comment type="similarity">
    <text evidence="5">Belongs to the DEAD box helicase family.</text>
</comment>
<dbReference type="CDD" id="cd18787">
    <property type="entry name" value="SF2_C_DEAD"/>
    <property type="match status" value="1"/>
</dbReference>
<dbReference type="GO" id="GO:0003723">
    <property type="term" value="F:RNA binding"/>
    <property type="evidence" value="ECO:0007669"/>
    <property type="project" value="UniProtKB-UniRule"/>
</dbReference>
<keyword evidence="2 5" id="KW-0378">Hydrolase</keyword>
<dbReference type="InterPro" id="IPR011545">
    <property type="entry name" value="DEAD/DEAH_box_helicase_dom"/>
</dbReference>
<keyword evidence="1 5" id="KW-0547">Nucleotide-binding</keyword>
<evidence type="ECO:0000259" key="7">
    <source>
        <dbReference type="PROSITE" id="PS51194"/>
    </source>
</evidence>
<comment type="domain">
    <text evidence="5">The Q motif is unique to and characteristic of the DEAD box family of RNA helicases and controls ATP binding and hydrolysis.</text>
</comment>
<dbReference type="OMA" id="QICDIAM"/>
<name>A0A6P6XK24_DERPT</name>
<dbReference type="Proteomes" id="UP000515146">
    <property type="component" value="Unplaced"/>
</dbReference>
<accession>A0A6P6XK24</accession>
<evidence type="ECO:0000313" key="8">
    <source>
        <dbReference type="Proteomes" id="UP000515146"/>
    </source>
</evidence>
<protein>
    <recommendedName>
        <fullName evidence="5">ATP-dependent RNA helicase</fullName>
        <ecNumber evidence="5">3.6.4.13</ecNumber>
    </recommendedName>
</protein>
<dbReference type="GO" id="GO:0005524">
    <property type="term" value="F:ATP binding"/>
    <property type="evidence" value="ECO:0007669"/>
    <property type="project" value="UniProtKB-UniRule"/>
</dbReference>
<evidence type="ECO:0000256" key="1">
    <source>
        <dbReference type="ARBA" id="ARBA00022741"/>
    </source>
</evidence>
<dbReference type="SMART" id="SM00490">
    <property type="entry name" value="HELICc"/>
    <property type="match status" value="1"/>
</dbReference>
<dbReference type="PROSITE" id="PS51192">
    <property type="entry name" value="HELICASE_ATP_BIND_1"/>
    <property type="match status" value="1"/>
</dbReference>
<comment type="function">
    <text evidence="5">RNA helicase.</text>
</comment>
<keyword evidence="8" id="KW-1185">Reference proteome</keyword>
<dbReference type="GO" id="GO:0016787">
    <property type="term" value="F:hydrolase activity"/>
    <property type="evidence" value="ECO:0007669"/>
    <property type="project" value="UniProtKB-KW"/>
</dbReference>
<proteinExistence type="inferred from homology"/>
<keyword evidence="5" id="KW-0347">Helicase</keyword>
<dbReference type="Gene3D" id="3.40.50.300">
    <property type="entry name" value="P-loop containing nucleotide triphosphate hydrolases"/>
    <property type="match status" value="2"/>
</dbReference>
<dbReference type="InterPro" id="IPR027417">
    <property type="entry name" value="P-loop_NTPase"/>
</dbReference>
<evidence type="ECO:0000256" key="3">
    <source>
        <dbReference type="ARBA" id="ARBA00022840"/>
    </source>
</evidence>
<dbReference type="GO" id="GO:0003724">
    <property type="term" value="F:RNA helicase activity"/>
    <property type="evidence" value="ECO:0007669"/>
    <property type="project" value="UniProtKB-EC"/>
</dbReference>
<keyword evidence="4 5" id="KW-0694">RNA-binding</keyword>
<comment type="catalytic activity">
    <reaction evidence="5">
        <text>ATP + H2O = ADP + phosphate + H(+)</text>
        <dbReference type="Rhea" id="RHEA:13065"/>
        <dbReference type="ChEBI" id="CHEBI:15377"/>
        <dbReference type="ChEBI" id="CHEBI:15378"/>
        <dbReference type="ChEBI" id="CHEBI:30616"/>
        <dbReference type="ChEBI" id="CHEBI:43474"/>
        <dbReference type="ChEBI" id="CHEBI:456216"/>
        <dbReference type="EC" id="3.6.4.13"/>
    </reaction>
</comment>
<dbReference type="SUPFAM" id="SSF52540">
    <property type="entry name" value="P-loop containing nucleoside triphosphate hydrolases"/>
    <property type="match status" value="1"/>
</dbReference>
<organism evidence="8 9">
    <name type="scientific">Dermatophagoides pteronyssinus</name>
    <name type="common">European house dust mite</name>
    <dbReference type="NCBI Taxonomy" id="6956"/>
    <lineage>
        <taxon>Eukaryota</taxon>
        <taxon>Metazoa</taxon>
        <taxon>Ecdysozoa</taxon>
        <taxon>Arthropoda</taxon>
        <taxon>Chelicerata</taxon>
        <taxon>Arachnida</taxon>
        <taxon>Acari</taxon>
        <taxon>Acariformes</taxon>
        <taxon>Sarcoptiformes</taxon>
        <taxon>Astigmata</taxon>
        <taxon>Psoroptidia</taxon>
        <taxon>Analgoidea</taxon>
        <taxon>Pyroglyphidae</taxon>
        <taxon>Dermatophagoidinae</taxon>
        <taxon>Dermatophagoides</taxon>
    </lineage>
</organism>
<dbReference type="InParanoid" id="A0A6P6XK24"/>
<dbReference type="InterPro" id="IPR001650">
    <property type="entry name" value="Helicase_C-like"/>
</dbReference>
<gene>
    <name evidence="9" type="primary">LOC113788612</name>
</gene>
<sequence>MKGLSNYKYMTPVQSMSLPYSLKGFDIICEAPTGSGKTLCFIIPILDQSYLKQWIKLDGLFALIITPTRELAFQIFSSFKQFTCFEISLMLAFGGKRSKYENTVLSSIGILVGTPGRVLYHLENCVNLCTDNLAFLVCDEADKMIEYSFIDNIKNIVNVLPDKSRRQNLFFSATMRGSVSALTKIFCREGATKSISVAALKDSNDTNELGSKIKHYYCVVGLQDKINLLYSLLTKYSTNKIIVFFTTIKQVRFVFEAFSKLKIGSRLYHIHGNQSQTTRIEIFEDFKNKPNTTVLFTTDLIGRGIDFPAVDNVIHYDCPENVKTYIHRSGRTGRGCDATGISYLFLLESEMRFVDYIKEYQINIQKYYPKLKQLSGVASKLRALQAHNNETS</sequence>
<dbReference type="RefSeq" id="XP_027193880.1">
    <property type="nucleotide sequence ID" value="XM_027338079.1"/>
</dbReference>
<feature type="domain" description="Helicase ATP-binding" evidence="6">
    <location>
        <begin position="18"/>
        <end position="193"/>
    </location>
</feature>
<dbReference type="PROSITE" id="PS51194">
    <property type="entry name" value="HELICASE_CTER"/>
    <property type="match status" value="1"/>
</dbReference>
<evidence type="ECO:0000256" key="5">
    <source>
        <dbReference type="RuleBase" id="RU365068"/>
    </source>
</evidence>
<feature type="domain" description="Helicase C-terminal" evidence="7">
    <location>
        <begin position="228"/>
        <end position="375"/>
    </location>
</feature>
<dbReference type="Pfam" id="PF00271">
    <property type="entry name" value="Helicase_C"/>
    <property type="match status" value="1"/>
</dbReference>
<dbReference type="OrthoDB" id="10259640at2759"/>
<dbReference type="SMART" id="SM00487">
    <property type="entry name" value="DEXDc"/>
    <property type="match status" value="1"/>
</dbReference>
<evidence type="ECO:0000256" key="4">
    <source>
        <dbReference type="ARBA" id="ARBA00022884"/>
    </source>
</evidence>
<evidence type="ECO:0000256" key="2">
    <source>
        <dbReference type="ARBA" id="ARBA00022801"/>
    </source>
</evidence>
<dbReference type="InterPro" id="IPR014001">
    <property type="entry name" value="Helicase_ATP-bd"/>
</dbReference>
<dbReference type="AlphaFoldDB" id="A0A6P6XK24"/>
<dbReference type="Pfam" id="PF00270">
    <property type="entry name" value="DEAD"/>
    <property type="match status" value="1"/>
</dbReference>
<dbReference type="EC" id="3.6.4.13" evidence="5"/>
<dbReference type="KEGG" id="dpte:113788612"/>
<keyword evidence="3 5" id="KW-0067">ATP-binding</keyword>
<reference evidence="9" key="1">
    <citation type="submission" date="2025-08" db="UniProtKB">
        <authorList>
            <consortium name="RefSeq"/>
        </authorList>
    </citation>
    <scope>IDENTIFICATION</scope>
    <source>
        <strain evidence="9">Airmid</strain>
    </source>
</reference>